<dbReference type="InterPro" id="IPR051609">
    <property type="entry name" value="NmrA/Isoflavone_reductase-like"/>
</dbReference>
<dbReference type="EMBL" id="BAABDK010000013">
    <property type="protein sequence ID" value="GAA4033011.1"/>
    <property type="molecule type" value="Genomic_DNA"/>
</dbReference>
<dbReference type="Pfam" id="PF05368">
    <property type="entry name" value="NmrA"/>
    <property type="match status" value="1"/>
</dbReference>
<dbReference type="InterPro" id="IPR036291">
    <property type="entry name" value="NAD(P)-bd_dom_sf"/>
</dbReference>
<comment type="caution">
    <text evidence="4">The sequence shown here is derived from an EMBL/GenBank/DDBJ whole genome shotgun (WGS) entry which is preliminary data.</text>
</comment>
<keyword evidence="2" id="KW-0560">Oxidoreductase</keyword>
<dbReference type="PANTHER" id="PTHR47706:SF1">
    <property type="entry name" value="CIPA-LIKE, PUTATIVE (AFU_ORTHOLOGUE AFUA_1G12460)-RELATED"/>
    <property type="match status" value="1"/>
</dbReference>
<dbReference type="RefSeq" id="WP_345052789.1">
    <property type="nucleotide sequence ID" value="NZ_BAABDK010000013.1"/>
</dbReference>
<sequence length="315" mass="33852">MLTAPLTTGRSGNTPATIVLAGATGDLGYRIAQALLTRGATVRALVRPGNTKPAVTALRDLGAEIIEVDFNSVAALTKACAGATCVVSALSGLRDVIVDTQKRLLDAAVAAEVPRFIPSDYSIDYTRLPSGSNRNLDLRREFNQRLDQAPIQATSILNGMFTDLLTGQAPVVLFGLKRVLYYGSADQPLDFTTTANTAEYTAAVALDPTTPRYLRVAGEVATVRGLQKAASEATGEPFGLLRVGGLWVLGTLIKVTKTLMPASDDVFPPWQGMQYLHNMFTGLPKLTSLDNGRYPEIRWTPVHEVLATRRLEHTA</sequence>
<dbReference type="InterPro" id="IPR008030">
    <property type="entry name" value="NmrA-like"/>
</dbReference>
<dbReference type="PANTHER" id="PTHR47706">
    <property type="entry name" value="NMRA-LIKE FAMILY PROTEIN"/>
    <property type="match status" value="1"/>
</dbReference>
<feature type="domain" description="NmrA-like" evidence="3">
    <location>
        <begin position="17"/>
        <end position="239"/>
    </location>
</feature>
<evidence type="ECO:0000259" key="3">
    <source>
        <dbReference type="Pfam" id="PF05368"/>
    </source>
</evidence>
<evidence type="ECO:0000313" key="5">
    <source>
        <dbReference type="Proteomes" id="UP001501469"/>
    </source>
</evidence>
<reference evidence="5" key="1">
    <citation type="journal article" date="2019" name="Int. J. Syst. Evol. Microbiol.">
        <title>The Global Catalogue of Microorganisms (GCM) 10K type strain sequencing project: providing services to taxonomists for standard genome sequencing and annotation.</title>
        <authorList>
            <consortium name="The Broad Institute Genomics Platform"/>
            <consortium name="The Broad Institute Genome Sequencing Center for Infectious Disease"/>
            <person name="Wu L."/>
            <person name="Ma J."/>
        </authorList>
    </citation>
    <scope>NUCLEOTIDE SEQUENCE [LARGE SCALE GENOMIC DNA]</scope>
    <source>
        <strain evidence="5">JCM 17225</strain>
    </source>
</reference>
<gene>
    <name evidence="4" type="ORF">GCM10022409_16640</name>
</gene>
<keyword evidence="1" id="KW-0521">NADP</keyword>
<dbReference type="Proteomes" id="UP001501469">
    <property type="component" value="Unassembled WGS sequence"/>
</dbReference>
<evidence type="ECO:0000256" key="2">
    <source>
        <dbReference type="ARBA" id="ARBA00023002"/>
    </source>
</evidence>
<organism evidence="4 5">
    <name type="scientific">Hymenobacter glaciei</name>
    <dbReference type="NCBI Taxonomy" id="877209"/>
    <lineage>
        <taxon>Bacteria</taxon>
        <taxon>Pseudomonadati</taxon>
        <taxon>Bacteroidota</taxon>
        <taxon>Cytophagia</taxon>
        <taxon>Cytophagales</taxon>
        <taxon>Hymenobacteraceae</taxon>
        <taxon>Hymenobacter</taxon>
    </lineage>
</organism>
<dbReference type="Gene3D" id="3.40.50.720">
    <property type="entry name" value="NAD(P)-binding Rossmann-like Domain"/>
    <property type="match status" value="1"/>
</dbReference>
<dbReference type="SUPFAM" id="SSF51735">
    <property type="entry name" value="NAD(P)-binding Rossmann-fold domains"/>
    <property type="match status" value="1"/>
</dbReference>
<accession>A0ABP7U062</accession>
<evidence type="ECO:0000256" key="1">
    <source>
        <dbReference type="ARBA" id="ARBA00022857"/>
    </source>
</evidence>
<proteinExistence type="predicted"/>
<evidence type="ECO:0000313" key="4">
    <source>
        <dbReference type="EMBL" id="GAA4033011.1"/>
    </source>
</evidence>
<protein>
    <recommendedName>
        <fullName evidence="3">NmrA-like domain-containing protein</fullName>
    </recommendedName>
</protein>
<name>A0ABP7U062_9BACT</name>
<keyword evidence="5" id="KW-1185">Reference proteome</keyword>